<proteinExistence type="predicted"/>
<dbReference type="EMBL" id="RJTW01000005">
    <property type="protein sequence ID" value="ROH92244.1"/>
    <property type="molecule type" value="Genomic_DNA"/>
</dbReference>
<name>A0ABX9X5P4_9FLAO</name>
<reference evidence="1 2" key="1">
    <citation type="submission" date="2018-11" db="EMBL/GenBank/DDBJ databases">
        <title>Proposal to divide the Flavobacteriaceae and reorganize its genera based on Amino Acid Identity values calculated from whole genome sequences.</title>
        <authorList>
            <person name="Nicholson A.C."/>
            <person name="Gulvik C.A."/>
            <person name="Whitney A.M."/>
            <person name="Humrighouse B.W."/>
            <person name="Bell M."/>
            <person name="Holmes B."/>
            <person name="Steigerwalt A."/>
            <person name="Villarma A."/>
            <person name="Sheth M."/>
            <person name="Batra D."/>
            <person name="Pryor J."/>
            <person name="Bernardet J.-F."/>
            <person name="Hugo C."/>
            <person name="Kampfer P."/>
            <person name="Newman J."/>
            <person name="Mcquiston J.R."/>
        </authorList>
    </citation>
    <scope>NUCLEOTIDE SEQUENCE [LARGE SCALE GENOMIC DNA]</scope>
    <source>
        <strain evidence="1 2">G0235</strain>
    </source>
</reference>
<comment type="caution">
    <text evidence="1">The sequence shown here is derived from an EMBL/GenBank/DDBJ whole genome shotgun (WGS) entry which is preliminary data.</text>
</comment>
<gene>
    <name evidence="1" type="ORF">EGI15_08300</name>
</gene>
<sequence length="74" mass="8600">MTEDGSGRFIFKGGKMESTKLIVSKRVYSPRLSSFIYFIFKLILYEISKIKTLLFTAGFLHFGTFIRIAHQLLF</sequence>
<dbReference type="Proteomes" id="UP000281899">
    <property type="component" value="Unassembled WGS sequence"/>
</dbReference>
<keyword evidence="2" id="KW-1185">Reference proteome</keyword>
<accession>A0ABX9X5P4</accession>
<evidence type="ECO:0000313" key="2">
    <source>
        <dbReference type="Proteomes" id="UP000281899"/>
    </source>
</evidence>
<evidence type="ECO:0000313" key="1">
    <source>
        <dbReference type="EMBL" id="ROH92244.1"/>
    </source>
</evidence>
<protein>
    <submittedName>
        <fullName evidence="1">Uncharacterized protein</fullName>
    </submittedName>
</protein>
<organism evidence="1 2">
    <name type="scientific">Chryseobacterium cucumeris</name>
    <dbReference type="NCBI Taxonomy" id="1813611"/>
    <lineage>
        <taxon>Bacteria</taxon>
        <taxon>Pseudomonadati</taxon>
        <taxon>Bacteroidota</taxon>
        <taxon>Flavobacteriia</taxon>
        <taxon>Flavobacteriales</taxon>
        <taxon>Weeksellaceae</taxon>
        <taxon>Chryseobacterium group</taxon>
        <taxon>Chryseobacterium</taxon>
    </lineage>
</organism>